<dbReference type="AlphaFoldDB" id="A0A7V9A7U8"/>
<keyword evidence="2" id="KW-1133">Transmembrane helix</keyword>
<keyword evidence="2" id="KW-0472">Membrane</keyword>
<gene>
    <name evidence="3" type="ORF">HOV93_29900</name>
</gene>
<reference evidence="3 4" key="1">
    <citation type="submission" date="2020-05" db="EMBL/GenBank/DDBJ databases">
        <title>Bremerella alba sp. nov., a novel planctomycete isolated from the surface of the macroalga Fucus spiralis.</title>
        <authorList>
            <person name="Godinho O."/>
            <person name="Botelho R."/>
            <person name="Albuquerque L."/>
            <person name="Wiegand S."/>
            <person name="Da Costa M.S."/>
            <person name="Lobo-Da-Cunha A."/>
            <person name="Jogler C."/>
            <person name="Lage O.M."/>
        </authorList>
    </citation>
    <scope>NUCLEOTIDE SEQUENCE [LARGE SCALE GENOMIC DNA]</scope>
    <source>
        <strain evidence="3 4">FF15</strain>
    </source>
</reference>
<dbReference type="RefSeq" id="WP_207397241.1">
    <property type="nucleotide sequence ID" value="NZ_JABRWO010000008.1"/>
</dbReference>
<proteinExistence type="predicted"/>
<protein>
    <submittedName>
        <fullName evidence="3">Uncharacterized protein</fullName>
    </submittedName>
</protein>
<feature type="transmembrane region" description="Helical" evidence="2">
    <location>
        <begin position="45"/>
        <end position="68"/>
    </location>
</feature>
<keyword evidence="2" id="KW-0812">Transmembrane</keyword>
<organism evidence="3 4">
    <name type="scientific">Bremerella alba</name>
    <dbReference type="NCBI Taxonomy" id="980252"/>
    <lineage>
        <taxon>Bacteria</taxon>
        <taxon>Pseudomonadati</taxon>
        <taxon>Planctomycetota</taxon>
        <taxon>Planctomycetia</taxon>
        <taxon>Pirellulales</taxon>
        <taxon>Pirellulaceae</taxon>
        <taxon>Bremerella</taxon>
    </lineage>
</organism>
<keyword evidence="4" id="KW-1185">Reference proteome</keyword>
<feature type="region of interest" description="Disordered" evidence="1">
    <location>
        <begin position="75"/>
        <end position="97"/>
    </location>
</feature>
<feature type="transmembrane region" description="Helical" evidence="2">
    <location>
        <begin position="12"/>
        <end position="39"/>
    </location>
</feature>
<evidence type="ECO:0000313" key="3">
    <source>
        <dbReference type="EMBL" id="MBA2115805.1"/>
    </source>
</evidence>
<dbReference type="Proteomes" id="UP000551616">
    <property type="component" value="Unassembled WGS sequence"/>
</dbReference>
<accession>A0A7V9A7U8</accession>
<sequence length="97" mass="10564">MAPRLQADMSPIASAYLWVGRIFSICGEMVVPGLLGYWLDQTLGFQFSIFALIGFFVGLVFGMTHLVLMATTEQKSGRAEDAPGEPSQDDSLKPPQP</sequence>
<evidence type="ECO:0000313" key="4">
    <source>
        <dbReference type="Proteomes" id="UP000551616"/>
    </source>
</evidence>
<comment type="caution">
    <text evidence="3">The sequence shown here is derived from an EMBL/GenBank/DDBJ whole genome shotgun (WGS) entry which is preliminary data.</text>
</comment>
<evidence type="ECO:0000256" key="2">
    <source>
        <dbReference type="SAM" id="Phobius"/>
    </source>
</evidence>
<dbReference type="EMBL" id="JABRWO010000008">
    <property type="protein sequence ID" value="MBA2115805.1"/>
    <property type="molecule type" value="Genomic_DNA"/>
</dbReference>
<evidence type="ECO:0000256" key="1">
    <source>
        <dbReference type="SAM" id="MobiDB-lite"/>
    </source>
</evidence>
<name>A0A7V9A7U8_9BACT</name>